<accession>A0A8J2VHK7</accession>
<gene>
    <name evidence="9" type="primary">ywbF</name>
    <name evidence="9" type="ORF">GCM10011571_26790</name>
</gene>
<dbReference type="Gene3D" id="1.20.1250.20">
    <property type="entry name" value="MFS general substrate transporter like domains"/>
    <property type="match status" value="2"/>
</dbReference>
<keyword evidence="10" id="KW-1185">Reference proteome</keyword>
<dbReference type="InterPro" id="IPR024989">
    <property type="entry name" value="MFS_assoc_dom"/>
</dbReference>
<feature type="transmembrane region" description="Helical" evidence="7">
    <location>
        <begin position="293"/>
        <end position="316"/>
    </location>
</feature>
<comment type="subcellular location">
    <subcellularLocation>
        <location evidence="1">Cell membrane</location>
        <topology evidence="1">Multi-pass membrane protein</topology>
    </subcellularLocation>
</comment>
<name>A0A8J2VHK7_9BACL</name>
<feature type="transmembrane region" description="Helical" evidence="7">
    <location>
        <begin position="158"/>
        <end position="179"/>
    </location>
</feature>
<dbReference type="PROSITE" id="PS50850">
    <property type="entry name" value="MFS"/>
    <property type="match status" value="1"/>
</dbReference>
<feature type="transmembrane region" description="Helical" evidence="7">
    <location>
        <begin position="328"/>
        <end position="352"/>
    </location>
</feature>
<keyword evidence="6 7" id="KW-0472">Membrane</keyword>
<keyword evidence="5 7" id="KW-1133">Transmembrane helix</keyword>
<reference evidence="9" key="2">
    <citation type="submission" date="2020-09" db="EMBL/GenBank/DDBJ databases">
        <authorList>
            <person name="Sun Q."/>
            <person name="Zhou Y."/>
        </authorList>
    </citation>
    <scope>NUCLEOTIDE SEQUENCE</scope>
    <source>
        <strain evidence="9">CGMCC 1.15179</strain>
    </source>
</reference>
<dbReference type="EMBL" id="BMHQ01000009">
    <property type="protein sequence ID" value="GGE23328.1"/>
    <property type="molecule type" value="Genomic_DNA"/>
</dbReference>
<dbReference type="RefSeq" id="WP_188648393.1">
    <property type="nucleotide sequence ID" value="NZ_BMHQ01000009.1"/>
</dbReference>
<evidence type="ECO:0000256" key="5">
    <source>
        <dbReference type="ARBA" id="ARBA00022989"/>
    </source>
</evidence>
<evidence type="ECO:0000256" key="4">
    <source>
        <dbReference type="ARBA" id="ARBA00022692"/>
    </source>
</evidence>
<dbReference type="PANTHER" id="PTHR23522">
    <property type="entry name" value="BLL5896 PROTEIN"/>
    <property type="match status" value="1"/>
</dbReference>
<dbReference type="Pfam" id="PF12832">
    <property type="entry name" value="MFS_1_like"/>
    <property type="match status" value="1"/>
</dbReference>
<evidence type="ECO:0000256" key="1">
    <source>
        <dbReference type="ARBA" id="ARBA00004651"/>
    </source>
</evidence>
<sequence length="393" mass="43107">MNEDGRRPTLTYGWLFYLIFFGFGGFFPLLSVYFREELHLTGTQIGTILSIGPIVMVLAQPVWGIICDATQRSAQVLMLTLTMTGTAGLLFLGVQNYIGLLLLAVLLAVFQSAIVPLSDSMAVSYVQRAGVDYGNLRLWGAIGFASAAYIMGEISEAWGLTAIFVGFAAAMGLSALTAWKLPRERVTLRIELRSGLKELWRLPQFRWFLLATFLVFGPVHANNIYFGLLIQDVGGSIAGVGLAFLLAAGSEAPCMKLAGGWIRKKGLLFVTLVAAFISGFRWLFYATEPSVEWVFVSTLLQGLSVGLFIPAGLQYISRIAPEEVKTTAISLYAAVGTGLGNWFFTFVAGMVLDGFHIFGVYLFFGVLTWIGASVILWVMRLDERKKRAVERVV</sequence>
<feature type="transmembrane region" description="Helical" evidence="7">
    <location>
        <begin position="358"/>
        <end position="378"/>
    </location>
</feature>
<dbReference type="SUPFAM" id="SSF103473">
    <property type="entry name" value="MFS general substrate transporter"/>
    <property type="match status" value="1"/>
</dbReference>
<keyword evidence="4 7" id="KW-0812">Transmembrane</keyword>
<evidence type="ECO:0000256" key="6">
    <source>
        <dbReference type="ARBA" id="ARBA00023136"/>
    </source>
</evidence>
<reference evidence="9" key="1">
    <citation type="journal article" date="2014" name="Int. J. Syst. Evol. Microbiol.">
        <title>Complete genome sequence of Corynebacterium casei LMG S-19264T (=DSM 44701T), isolated from a smear-ripened cheese.</title>
        <authorList>
            <consortium name="US DOE Joint Genome Institute (JGI-PGF)"/>
            <person name="Walter F."/>
            <person name="Albersmeier A."/>
            <person name="Kalinowski J."/>
            <person name="Ruckert C."/>
        </authorList>
    </citation>
    <scope>NUCLEOTIDE SEQUENCE</scope>
    <source>
        <strain evidence="9">CGMCC 1.15179</strain>
    </source>
</reference>
<protein>
    <submittedName>
        <fullName evidence="9">Putative transporter YwbF</fullName>
    </submittedName>
</protein>
<feature type="transmembrane region" description="Helical" evidence="7">
    <location>
        <begin position="267"/>
        <end position="287"/>
    </location>
</feature>
<feature type="transmembrane region" description="Helical" evidence="7">
    <location>
        <begin position="224"/>
        <end position="246"/>
    </location>
</feature>
<organism evidence="9 10">
    <name type="scientific">Marinithermofilum abyssi</name>
    <dbReference type="NCBI Taxonomy" id="1571185"/>
    <lineage>
        <taxon>Bacteria</taxon>
        <taxon>Bacillati</taxon>
        <taxon>Bacillota</taxon>
        <taxon>Bacilli</taxon>
        <taxon>Bacillales</taxon>
        <taxon>Thermoactinomycetaceae</taxon>
        <taxon>Marinithermofilum</taxon>
    </lineage>
</organism>
<proteinExistence type="predicted"/>
<dbReference type="GO" id="GO:0015213">
    <property type="term" value="F:uridine transmembrane transporter activity"/>
    <property type="evidence" value="ECO:0007669"/>
    <property type="project" value="TreeGrafter"/>
</dbReference>
<dbReference type="InterPro" id="IPR036259">
    <property type="entry name" value="MFS_trans_sf"/>
</dbReference>
<evidence type="ECO:0000256" key="3">
    <source>
        <dbReference type="ARBA" id="ARBA00022475"/>
    </source>
</evidence>
<feature type="transmembrane region" description="Helical" evidence="7">
    <location>
        <begin position="97"/>
        <end position="115"/>
    </location>
</feature>
<evidence type="ECO:0000259" key="8">
    <source>
        <dbReference type="PROSITE" id="PS50850"/>
    </source>
</evidence>
<feature type="transmembrane region" description="Helical" evidence="7">
    <location>
        <begin position="45"/>
        <end position="66"/>
    </location>
</feature>
<feature type="domain" description="Major facilitator superfamily (MFS) profile" evidence="8">
    <location>
        <begin position="204"/>
        <end position="393"/>
    </location>
</feature>
<dbReference type="PANTHER" id="PTHR23522:SF4">
    <property type="entry name" value="NUCLEOSIDE PERMEASE NUPG-RELATED"/>
    <property type="match status" value="1"/>
</dbReference>
<evidence type="ECO:0000256" key="7">
    <source>
        <dbReference type="SAM" id="Phobius"/>
    </source>
</evidence>
<dbReference type="GO" id="GO:0005886">
    <property type="term" value="C:plasma membrane"/>
    <property type="evidence" value="ECO:0007669"/>
    <property type="project" value="UniProtKB-SubCell"/>
</dbReference>
<dbReference type="Proteomes" id="UP000625210">
    <property type="component" value="Unassembled WGS sequence"/>
</dbReference>
<evidence type="ECO:0000256" key="2">
    <source>
        <dbReference type="ARBA" id="ARBA00022448"/>
    </source>
</evidence>
<feature type="transmembrane region" description="Helical" evidence="7">
    <location>
        <begin position="12"/>
        <end position="33"/>
    </location>
</feature>
<comment type="caution">
    <text evidence="9">The sequence shown here is derived from an EMBL/GenBank/DDBJ whole genome shotgun (WGS) entry which is preliminary data.</text>
</comment>
<dbReference type="InterPro" id="IPR020846">
    <property type="entry name" value="MFS_dom"/>
</dbReference>
<feature type="transmembrane region" description="Helical" evidence="7">
    <location>
        <begin position="199"/>
        <end position="218"/>
    </location>
</feature>
<keyword evidence="3" id="KW-1003">Cell membrane</keyword>
<evidence type="ECO:0000313" key="9">
    <source>
        <dbReference type="EMBL" id="GGE23328.1"/>
    </source>
</evidence>
<dbReference type="GO" id="GO:0015212">
    <property type="term" value="F:cytidine transmembrane transporter activity"/>
    <property type="evidence" value="ECO:0007669"/>
    <property type="project" value="TreeGrafter"/>
</dbReference>
<keyword evidence="2" id="KW-0813">Transport</keyword>
<evidence type="ECO:0000313" key="10">
    <source>
        <dbReference type="Proteomes" id="UP000625210"/>
    </source>
</evidence>
<dbReference type="AlphaFoldDB" id="A0A8J2VHK7"/>